<reference evidence="1" key="1">
    <citation type="submission" date="2023-10" db="EMBL/GenBank/DDBJ databases">
        <title>Whole genome sequencing of actinobacterial strain Amycolatopsis sp. (BCA-696) identifies the underlying plant growth-promoting genes.</title>
        <authorList>
            <person name="Gandham P."/>
            <person name="Vadla N."/>
            <person name="Saji A."/>
            <person name="Srinivas V."/>
            <person name="Ruperao P."/>
            <person name="Selvanayagam S."/>
            <person name="Saxena R.K."/>
            <person name="Rathore A."/>
            <person name="Gopalakrishnan S."/>
            <person name="Thakur V."/>
        </authorList>
    </citation>
    <scope>NUCLEOTIDE SEQUENCE</scope>
    <source>
        <strain evidence="1">BCA-696</strain>
    </source>
</reference>
<accession>A0ACD5B7B6</accession>
<protein>
    <submittedName>
        <fullName evidence="1">Uncharacterized protein</fullName>
    </submittedName>
</protein>
<name>A0ACD5B7B6_9PSEU</name>
<evidence type="ECO:0000313" key="1">
    <source>
        <dbReference type="EMBL" id="WYW15188.1"/>
    </source>
</evidence>
<proteinExistence type="predicted"/>
<dbReference type="Proteomes" id="UP001456344">
    <property type="component" value="Chromosome"/>
</dbReference>
<sequence>MDQKEFRRACYEAARRTAGDVKEFQYSYYVPNFDQCHIAYPHRTVAVLWTRDWGKNATWHGLGIAATPVESGSLTFIDEPGLLAVLKELLPACRIFTRAELEGPLDQAEWPWVDEDDVRYWRPDNLGEALFNHWD</sequence>
<organism evidence="1 2">
    <name type="scientific">Amycolatopsis coloradensis</name>
    <dbReference type="NCBI Taxonomy" id="76021"/>
    <lineage>
        <taxon>Bacteria</taxon>
        <taxon>Bacillati</taxon>
        <taxon>Actinomycetota</taxon>
        <taxon>Actinomycetes</taxon>
        <taxon>Pseudonocardiales</taxon>
        <taxon>Pseudonocardiaceae</taxon>
        <taxon>Amycolatopsis</taxon>
    </lineage>
</organism>
<dbReference type="EMBL" id="CP150484">
    <property type="protein sequence ID" value="WYW15188.1"/>
    <property type="molecule type" value="Genomic_DNA"/>
</dbReference>
<keyword evidence="2" id="KW-1185">Reference proteome</keyword>
<gene>
    <name evidence="1" type="ORF">LCL61_06435</name>
</gene>
<evidence type="ECO:0000313" key="2">
    <source>
        <dbReference type="Proteomes" id="UP001456344"/>
    </source>
</evidence>